<keyword evidence="1" id="KW-0547">Nucleotide-binding</keyword>
<evidence type="ECO:0000259" key="5">
    <source>
        <dbReference type="Pfam" id="PF11987"/>
    </source>
</evidence>
<name>A0A7R9EDG1_9NEOP</name>
<dbReference type="FunFam" id="2.40.30.10:FF:000008">
    <property type="entry name" value="Translation initiation factor IF-2"/>
    <property type="match status" value="1"/>
</dbReference>
<reference evidence="6" key="1">
    <citation type="submission" date="2020-11" db="EMBL/GenBank/DDBJ databases">
        <authorList>
            <person name="Tran Van P."/>
        </authorList>
    </citation>
    <scope>NUCLEOTIDE SEQUENCE</scope>
</reference>
<dbReference type="EMBL" id="OB794731">
    <property type="protein sequence ID" value="CAD7430980.1"/>
    <property type="molecule type" value="Genomic_DNA"/>
</dbReference>
<feature type="coiled-coil region" evidence="3">
    <location>
        <begin position="289"/>
        <end position="352"/>
    </location>
</feature>
<dbReference type="InterPro" id="IPR023115">
    <property type="entry name" value="TIF_IF2_dom3"/>
</dbReference>
<organism evidence="6">
    <name type="scientific">Timema monikensis</name>
    <dbReference type="NCBI Taxonomy" id="170555"/>
    <lineage>
        <taxon>Eukaryota</taxon>
        <taxon>Metazoa</taxon>
        <taxon>Ecdysozoa</taxon>
        <taxon>Arthropoda</taxon>
        <taxon>Hexapoda</taxon>
        <taxon>Insecta</taxon>
        <taxon>Pterygota</taxon>
        <taxon>Neoptera</taxon>
        <taxon>Polyneoptera</taxon>
        <taxon>Phasmatodea</taxon>
        <taxon>Timematodea</taxon>
        <taxon>Timematoidea</taxon>
        <taxon>Timematidae</taxon>
        <taxon>Timema</taxon>
    </lineage>
</organism>
<evidence type="ECO:0000313" key="6">
    <source>
        <dbReference type="EMBL" id="CAD7430980.1"/>
    </source>
</evidence>
<dbReference type="InterPro" id="IPR009000">
    <property type="entry name" value="Transl_B-barrel_sf"/>
</dbReference>
<dbReference type="InterPro" id="IPR036925">
    <property type="entry name" value="TIF_IF2_dom3_sf"/>
</dbReference>
<dbReference type="GO" id="GO:0003743">
    <property type="term" value="F:translation initiation factor activity"/>
    <property type="evidence" value="ECO:0007669"/>
    <property type="project" value="TreeGrafter"/>
</dbReference>
<keyword evidence="3" id="KW-0175">Coiled coil</keyword>
<gene>
    <name evidence="6" type="ORF">TMSB3V08_LOCUS7725</name>
</gene>
<evidence type="ECO:0000256" key="1">
    <source>
        <dbReference type="ARBA" id="ARBA00022741"/>
    </source>
</evidence>
<dbReference type="Gene3D" id="3.40.50.10050">
    <property type="entry name" value="Translation initiation factor IF- 2, domain 3"/>
    <property type="match status" value="1"/>
</dbReference>
<dbReference type="SUPFAM" id="SSF52156">
    <property type="entry name" value="Initiation factor IF2/eIF5b, domain 3"/>
    <property type="match status" value="1"/>
</dbReference>
<protein>
    <recommendedName>
        <fullName evidence="5">Translation initiation factor IF- 2 domain-containing protein</fullName>
    </recommendedName>
</protein>
<evidence type="ECO:0000256" key="2">
    <source>
        <dbReference type="ARBA" id="ARBA00023134"/>
    </source>
</evidence>
<evidence type="ECO:0000256" key="4">
    <source>
        <dbReference type="SAM" id="MobiDB-lite"/>
    </source>
</evidence>
<sequence length="473" mass="53710">MLMQHELSNVIFKHMSGLSPYPSVSSASNPLSPYESCSHGSVEEQNMQEETQHGSEEFDWQRAHEVMRWRKAQKLAKKQIADQEVVEKKVQEHYEVYKAQLEKKRLLGKFKMRPTGPREKEIKDDDTGPKISVIVKGDVDGSVEAILDVLETYDCNADCTLNLIHYGVGMLEALAKSKRVVIKQHNIIYRLVDDLKAEINSRLPLKPVEEILGHSTAAVLLDACTSDMSELGLLLKHVLQISVDGPNVNLKFLNQMMGKNLDNSEDKKPIDSVGGIKNVEFTSGMLHAARRASSKRREAIEEMKKKESEEANRSKTTLETVNKLEAKKRKLLQQAEEEASALQTEIDLEKKRLRKILLWTGRLRFKSWSGEANVLQEFKVTEGKKKVSVAGCRCVKGHLKKSAQYRLLRGQQIVHEGGLESMRHLKNEVDTIKKDVECGLRLNDDTVSFQPGDILQCYEIKHVKQETQWDPGF</sequence>
<dbReference type="GO" id="GO:0005737">
    <property type="term" value="C:cytoplasm"/>
    <property type="evidence" value="ECO:0007669"/>
    <property type="project" value="TreeGrafter"/>
</dbReference>
<feature type="region of interest" description="Disordered" evidence="4">
    <location>
        <begin position="22"/>
        <end position="54"/>
    </location>
</feature>
<feature type="compositionally biased region" description="Polar residues" evidence="4">
    <location>
        <begin position="22"/>
        <end position="31"/>
    </location>
</feature>
<dbReference type="CDD" id="cd03692">
    <property type="entry name" value="mtIF2_IVc"/>
    <property type="match status" value="1"/>
</dbReference>
<feature type="domain" description="Translation initiation factor IF- 2" evidence="5">
    <location>
        <begin position="121"/>
        <end position="171"/>
    </location>
</feature>
<keyword evidence="2" id="KW-0342">GTP-binding</keyword>
<proteinExistence type="predicted"/>
<dbReference type="PANTHER" id="PTHR43381:SF20">
    <property type="entry name" value="TRANSLATION INITIATION FACTOR IF-2, MITOCHONDRIAL"/>
    <property type="match status" value="1"/>
</dbReference>
<dbReference type="Pfam" id="PF11987">
    <property type="entry name" value="IF-2"/>
    <property type="match status" value="1"/>
</dbReference>
<dbReference type="InterPro" id="IPR015760">
    <property type="entry name" value="TIF_IF2"/>
</dbReference>
<dbReference type="Gene3D" id="2.40.30.10">
    <property type="entry name" value="Translation factors"/>
    <property type="match status" value="1"/>
</dbReference>
<dbReference type="AlphaFoldDB" id="A0A7R9EDG1"/>
<dbReference type="SUPFAM" id="SSF50447">
    <property type="entry name" value="Translation proteins"/>
    <property type="match status" value="1"/>
</dbReference>
<dbReference type="PANTHER" id="PTHR43381">
    <property type="entry name" value="TRANSLATION INITIATION FACTOR IF-2-RELATED"/>
    <property type="match status" value="1"/>
</dbReference>
<accession>A0A7R9EDG1</accession>
<dbReference type="GO" id="GO:0005525">
    <property type="term" value="F:GTP binding"/>
    <property type="evidence" value="ECO:0007669"/>
    <property type="project" value="UniProtKB-KW"/>
</dbReference>
<evidence type="ECO:0000256" key="3">
    <source>
        <dbReference type="SAM" id="Coils"/>
    </source>
</evidence>